<protein>
    <submittedName>
        <fullName evidence="1">Uncharacterized protein</fullName>
    </submittedName>
</protein>
<evidence type="ECO:0000313" key="2">
    <source>
        <dbReference type="Proteomes" id="UP000078200"/>
    </source>
</evidence>
<evidence type="ECO:0000313" key="1">
    <source>
        <dbReference type="EnsemblMetazoa" id="GAUT006185-PA"/>
    </source>
</evidence>
<dbReference type="EnsemblMetazoa" id="GAUT006185-RA">
    <property type="protein sequence ID" value="GAUT006185-PA"/>
    <property type="gene ID" value="GAUT006185"/>
</dbReference>
<reference evidence="1" key="1">
    <citation type="submission" date="2020-05" db="UniProtKB">
        <authorList>
            <consortium name="EnsemblMetazoa"/>
        </authorList>
    </citation>
    <scope>IDENTIFICATION</scope>
    <source>
        <strain evidence="1">TTRI</strain>
    </source>
</reference>
<dbReference type="Proteomes" id="UP000078200">
    <property type="component" value="Unassembled WGS sequence"/>
</dbReference>
<keyword evidence="2" id="KW-1185">Reference proteome</keyword>
<accession>A0A1A9UIQ0</accession>
<sequence length="113" mass="12893">MCMGFNYIHRNVNKTRNQMRQQVAALLFQSCLAIILAKKSTLATSYLWKNMETCVLIPQEFSLAINALTNNNETDLTVWTCSDIPKGQLFYPFQGTIRIDKLNIASSLQDDDK</sequence>
<dbReference type="STRING" id="7395.A0A1A9UIQ0"/>
<dbReference type="AlphaFoldDB" id="A0A1A9UIQ0"/>
<proteinExistence type="predicted"/>
<dbReference type="VEuPathDB" id="VectorBase:GAUT006185"/>
<organism evidence="1 2">
    <name type="scientific">Glossina austeni</name>
    <name type="common">Savannah tsetse fly</name>
    <dbReference type="NCBI Taxonomy" id="7395"/>
    <lineage>
        <taxon>Eukaryota</taxon>
        <taxon>Metazoa</taxon>
        <taxon>Ecdysozoa</taxon>
        <taxon>Arthropoda</taxon>
        <taxon>Hexapoda</taxon>
        <taxon>Insecta</taxon>
        <taxon>Pterygota</taxon>
        <taxon>Neoptera</taxon>
        <taxon>Endopterygota</taxon>
        <taxon>Diptera</taxon>
        <taxon>Brachycera</taxon>
        <taxon>Muscomorpha</taxon>
        <taxon>Hippoboscoidea</taxon>
        <taxon>Glossinidae</taxon>
        <taxon>Glossina</taxon>
    </lineage>
</organism>
<name>A0A1A9UIQ0_GLOAU</name>